<evidence type="ECO:0000313" key="3">
    <source>
        <dbReference type="Proteomes" id="UP000220914"/>
    </source>
</evidence>
<organism evidence="2 3">
    <name type="scientific">Mycolicibacterium agri</name>
    <name type="common">Mycobacterium agri</name>
    <dbReference type="NCBI Taxonomy" id="36811"/>
    <lineage>
        <taxon>Bacteria</taxon>
        <taxon>Bacillati</taxon>
        <taxon>Actinomycetota</taxon>
        <taxon>Actinomycetes</taxon>
        <taxon>Mycobacteriales</taxon>
        <taxon>Mycobacteriaceae</taxon>
        <taxon>Mycolicibacterium</taxon>
    </lineage>
</organism>
<dbReference type="OrthoDB" id="5149759at2"/>
<comment type="caution">
    <text evidence="2">The sequence shown here is derived from an EMBL/GenBank/DDBJ whole genome shotgun (WGS) entry which is preliminary data.</text>
</comment>
<evidence type="ECO:0000313" key="2">
    <source>
        <dbReference type="EMBL" id="PEG33930.1"/>
    </source>
</evidence>
<dbReference type="InterPro" id="IPR012455">
    <property type="entry name" value="DUF1660"/>
</dbReference>
<dbReference type="AlphaFoldDB" id="A0A2A7MQW1"/>
<accession>A0A2A7MQW1</accession>
<keyword evidence="3" id="KW-1185">Reference proteome</keyword>
<sequence length="79" mass="8820">MTLACQVFGHRPAFHADGPTLRWACDRCGQDAGAKQYASAADAQRYAAAFNRRDTDSLGKRAPLIGLLPLRLWRKFSKR</sequence>
<dbReference type="EMBL" id="PDCP01000085">
    <property type="protein sequence ID" value="PEG33930.1"/>
    <property type="molecule type" value="Genomic_DNA"/>
</dbReference>
<dbReference type="RefSeq" id="WP_097943743.1">
    <property type="nucleotide sequence ID" value="NZ_BLKS01000001.1"/>
</dbReference>
<dbReference type="Pfam" id="PF07874">
    <property type="entry name" value="DUF1660"/>
    <property type="match status" value="1"/>
</dbReference>
<protein>
    <submittedName>
        <fullName evidence="2">Uncharacterized protein</fullName>
    </submittedName>
</protein>
<reference evidence="1" key="3">
    <citation type="submission" date="2020-02" db="EMBL/GenBank/DDBJ databases">
        <authorList>
            <person name="Matsumoto Y."/>
            <person name="Motooka D."/>
            <person name="Nakamura S."/>
        </authorList>
    </citation>
    <scope>NUCLEOTIDE SEQUENCE</scope>
    <source>
        <strain evidence="1">JCM 6377</strain>
    </source>
</reference>
<reference evidence="1 4" key="2">
    <citation type="journal article" date="2019" name="Emerg. Microbes Infect.">
        <title>Comprehensive subspecies identification of 175 nontuberculous mycobacteria species based on 7547 genomic profiles.</title>
        <authorList>
            <person name="Matsumoto Y."/>
            <person name="Kinjo T."/>
            <person name="Motooka D."/>
            <person name="Nabeya D."/>
            <person name="Jung N."/>
            <person name="Uechi K."/>
            <person name="Horii T."/>
            <person name="Iida T."/>
            <person name="Fujita J."/>
            <person name="Nakamura S."/>
        </authorList>
    </citation>
    <scope>NUCLEOTIDE SEQUENCE [LARGE SCALE GENOMIC DNA]</scope>
    <source>
        <strain evidence="1 4">JCM 6377</strain>
    </source>
</reference>
<evidence type="ECO:0000313" key="4">
    <source>
        <dbReference type="Proteomes" id="UP000465302"/>
    </source>
</evidence>
<dbReference type="Proteomes" id="UP000465302">
    <property type="component" value="Unassembled WGS sequence"/>
</dbReference>
<name>A0A2A7MQW1_MYCAG</name>
<gene>
    <name evidence="2" type="ORF">CQY20_28155</name>
    <name evidence="1" type="ORF">MAGR_01620</name>
</gene>
<reference evidence="2 3" key="1">
    <citation type="submission" date="2017-10" db="EMBL/GenBank/DDBJ databases">
        <title>The new phylogeny of genus Mycobacterium.</title>
        <authorList>
            <person name="Tortoli E."/>
            <person name="Trovato A."/>
            <person name="Cirillo D.M."/>
        </authorList>
    </citation>
    <scope>NUCLEOTIDE SEQUENCE [LARGE SCALE GENOMIC DNA]</scope>
    <source>
        <strain evidence="2 3">CCUG37673</strain>
    </source>
</reference>
<dbReference type="EMBL" id="BLKS01000001">
    <property type="protein sequence ID" value="GFG48721.1"/>
    <property type="molecule type" value="Genomic_DNA"/>
</dbReference>
<evidence type="ECO:0000313" key="1">
    <source>
        <dbReference type="EMBL" id="GFG48721.1"/>
    </source>
</evidence>
<proteinExistence type="predicted"/>
<dbReference type="Proteomes" id="UP000220914">
    <property type="component" value="Unassembled WGS sequence"/>
</dbReference>